<reference evidence="2" key="1">
    <citation type="journal article" date="2019" name="Int. J. Syst. Evol. Microbiol.">
        <title>The Global Catalogue of Microorganisms (GCM) 10K type strain sequencing project: providing services to taxonomists for standard genome sequencing and annotation.</title>
        <authorList>
            <consortium name="The Broad Institute Genomics Platform"/>
            <consortium name="The Broad Institute Genome Sequencing Center for Infectious Disease"/>
            <person name="Wu L."/>
            <person name="Ma J."/>
        </authorList>
    </citation>
    <scope>NUCLEOTIDE SEQUENCE [LARGE SCALE GENOMIC DNA]</scope>
    <source>
        <strain evidence="2">TBRC 5832</strain>
    </source>
</reference>
<organism evidence="1 2">
    <name type="scientific">Actinoplanes subglobosus</name>
    <dbReference type="NCBI Taxonomy" id="1547892"/>
    <lineage>
        <taxon>Bacteria</taxon>
        <taxon>Bacillati</taxon>
        <taxon>Actinomycetota</taxon>
        <taxon>Actinomycetes</taxon>
        <taxon>Micromonosporales</taxon>
        <taxon>Micromonosporaceae</taxon>
        <taxon>Actinoplanes</taxon>
    </lineage>
</organism>
<dbReference type="RefSeq" id="WP_378064529.1">
    <property type="nucleotide sequence ID" value="NZ_JBHSBL010000002.1"/>
</dbReference>
<dbReference type="EMBL" id="JBHSBL010000002">
    <property type="protein sequence ID" value="MFC4063522.1"/>
    <property type="molecule type" value="Genomic_DNA"/>
</dbReference>
<evidence type="ECO:0000313" key="2">
    <source>
        <dbReference type="Proteomes" id="UP001595867"/>
    </source>
</evidence>
<keyword evidence="2" id="KW-1185">Reference proteome</keyword>
<protein>
    <submittedName>
        <fullName evidence="1">Uncharacterized protein</fullName>
    </submittedName>
</protein>
<comment type="caution">
    <text evidence="1">The sequence shown here is derived from an EMBL/GenBank/DDBJ whole genome shotgun (WGS) entry which is preliminary data.</text>
</comment>
<gene>
    <name evidence="1" type="ORF">ACFO0C_01165</name>
</gene>
<name>A0ABV8IKL1_9ACTN</name>
<evidence type="ECO:0000313" key="1">
    <source>
        <dbReference type="EMBL" id="MFC4063522.1"/>
    </source>
</evidence>
<accession>A0ABV8IKL1</accession>
<sequence length="50" mass="5101">MHTSCASTPCVAPRHCGPTRPCSDLDGFDMSGIVGVTGALLAPTSESPLR</sequence>
<dbReference type="Proteomes" id="UP001595867">
    <property type="component" value="Unassembled WGS sequence"/>
</dbReference>
<proteinExistence type="predicted"/>